<organism>
    <name type="scientific">Serpula lacrymans var. lacrymans (strain S7.9)</name>
    <name type="common">Dry rot fungus</name>
    <dbReference type="NCBI Taxonomy" id="578457"/>
    <lineage>
        <taxon>Eukaryota</taxon>
        <taxon>Fungi</taxon>
        <taxon>Dikarya</taxon>
        <taxon>Basidiomycota</taxon>
        <taxon>Agaricomycotina</taxon>
        <taxon>Agaricomycetes</taxon>
        <taxon>Agaricomycetidae</taxon>
        <taxon>Boletales</taxon>
        <taxon>Coniophorineae</taxon>
        <taxon>Serpulaceae</taxon>
        <taxon>Serpula</taxon>
    </lineage>
</organism>
<dbReference type="Proteomes" id="UP000008064">
    <property type="component" value="Unassembled WGS sequence"/>
</dbReference>
<feature type="region of interest" description="Disordered" evidence="1">
    <location>
        <begin position="1"/>
        <end position="39"/>
    </location>
</feature>
<sequence length="269" mass="31962">MSKPGTRRMPRDVYEGKKGFRDWPGADSGWKPPRSEDEPDALTMRRHRLAQFVLSEKGSFVPSIHTIMKEVRSPVETLSAVNERTTELKKQHIRDLEKLFALQGEQHRQGAIDRYSAIDFTQFPEPHEEERDIVETHTALMDLHERGRRSKALEDDWDDALDHIRFAHLQTLLPLLKRKSEMEQRRDAYFPSSIQEYHMIRDRDIQLRVARFLALDSRSQQDKMLSDFNWVWRQVTPLLDEYHKNDEFRTEINEIIKDVKAADPRKRYL</sequence>
<dbReference type="RefSeq" id="XP_007322657.1">
    <property type="nucleotide sequence ID" value="XM_007322595.1"/>
</dbReference>
<evidence type="ECO:0000313" key="2">
    <source>
        <dbReference type="EMBL" id="EGO20691.1"/>
    </source>
</evidence>
<proteinExistence type="predicted"/>
<dbReference type="KEGG" id="sla:SERLADRAFT_417841"/>
<dbReference type="HOGENOM" id="CLU_085136_0_0_1"/>
<protein>
    <submittedName>
        <fullName evidence="2">Uncharacterized protein</fullName>
    </submittedName>
</protein>
<dbReference type="OrthoDB" id="3058840at2759"/>
<accession>F8P8D5</accession>
<gene>
    <name evidence="2" type="ORF">SERLADRAFT_417841</name>
</gene>
<dbReference type="EMBL" id="GL945440">
    <property type="protein sequence ID" value="EGO20691.1"/>
    <property type="molecule type" value="Genomic_DNA"/>
</dbReference>
<evidence type="ECO:0000256" key="1">
    <source>
        <dbReference type="SAM" id="MobiDB-lite"/>
    </source>
</evidence>
<dbReference type="AlphaFoldDB" id="F8P8D5"/>
<feature type="compositionally biased region" description="Basic and acidic residues" evidence="1">
    <location>
        <begin position="9"/>
        <end position="21"/>
    </location>
</feature>
<dbReference type="GeneID" id="18813628"/>
<reference evidence="2" key="1">
    <citation type="submission" date="2011-04" db="EMBL/GenBank/DDBJ databases">
        <title>Evolution of plant cell wall degrading machinery underlies the functional diversity of forest fungi.</title>
        <authorList>
            <consortium name="US DOE Joint Genome Institute (JGI-PGF)"/>
            <person name="Eastwood D.C."/>
            <person name="Floudas D."/>
            <person name="Binder M."/>
            <person name="Majcherczyk A."/>
            <person name="Schneider P."/>
            <person name="Aerts A."/>
            <person name="Asiegbu F.O."/>
            <person name="Baker S.E."/>
            <person name="Barry K."/>
            <person name="Bendiksby M."/>
            <person name="Blumentritt M."/>
            <person name="Coutinho P.M."/>
            <person name="Cullen D."/>
            <person name="Cullen D."/>
            <person name="Gathman A."/>
            <person name="Goodell B."/>
            <person name="Henrissat B."/>
            <person name="Ihrmark K."/>
            <person name="Kauserud H."/>
            <person name="Kohler A."/>
            <person name="LaButti K."/>
            <person name="Lapidus A."/>
            <person name="Lavin J.L."/>
            <person name="Lee Y.-H."/>
            <person name="Lindquist E."/>
            <person name="Lilly W."/>
            <person name="Lucas S."/>
            <person name="Morin E."/>
            <person name="Murat C."/>
            <person name="Oguiza J.A."/>
            <person name="Park J."/>
            <person name="Pisabarro A.G."/>
            <person name="Riley R."/>
            <person name="Rosling A."/>
            <person name="Salamov A."/>
            <person name="Schmidt O."/>
            <person name="Schmutz J."/>
            <person name="Skrede I."/>
            <person name="Stenlid J."/>
            <person name="Wiebenga A."/>
            <person name="Xie X."/>
            <person name="Kues U."/>
            <person name="Hibbett D.S."/>
            <person name="Hoffmeister D."/>
            <person name="Hogberg N."/>
            <person name="Martin F."/>
            <person name="Grigoriev I.V."/>
            <person name="Watkinson S.C."/>
        </authorList>
    </citation>
    <scope>NUCLEOTIDE SEQUENCE</scope>
    <source>
        <strain evidence="2">S7.9</strain>
    </source>
</reference>
<name>F8P8D5_SERL9</name>